<organism evidence="2">
    <name type="scientific">Thiothrix subterranea</name>
    <dbReference type="NCBI Taxonomy" id="2735563"/>
    <lineage>
        <taxon>Bacteria</taxon>
        <taxon>Pseudomonadati</taxon>
        <taxon>Pseudomonadota</taxon>
        <taxon>Gammaproteobacteria</taxon>
        <taxon>Thiotrichales</taxon>
        <taxon>Thiotrichaceae</taxon>
        <taxon>Thiothrix</taxon>
    </lineage>
</organism>
<feature type="coiled-coil region" evidence="1">
    <location>
        <begin position="159"/>
        <end position="186"/>
    </location>
</feature>
<dbReference type="RefSeq" id="WP_308872407.1">
    <property type="nucleotide sequence ID" value="NZ_CP133217.1"/>
</dbReference>
<dbReference type="AlphaFoldDB" id="A0AA51MUA8"/>
<evidence type="ECO:0000256" key="1">
    <source>
        <dbReference type="SAM" id="Coils"/>
    </source>
</evidence>
<keyword evidence="1" id="KW-0175">Coiled coil</keyword>
<gene>
    <name evidence="2" type="ORF">RCG00_09485</name>
</gene>
<name>A0AA51MUA8_9GAMM</name>
<protein>
    <submittedName>
        <fullName evidence="2">Uncharacterized protein</fullName>
    </submittedName>
</protein>
<accession>A0AA51MUA8</accession>
<evidence type="ECO:0000313" key="2">
    <source>
        <dbReference type="EMBL" id="WML88592.1"/>
    </source>
</evidence>
<dbReference type="Proteomes" id="UP001229862">
    <property type="component" value="Chromosome"/>
</dbReference>
<proteinExistence type="predicted"/>
<dbReference type="EMBL" id="CP133217">
    <property type="protein sequence ID" value="WML88592.1"/>
    <property type="molecule type" value="Genomic_DNA"/>
</dbReference>
<reference evidence="2" key="1">
    <citation type="submission" date="2023-08" db="EMBL/GenBank/DDBJ databases">
        <title>New molecular markers tilS and rpoB for phylogenetic and monitoring studies of the genus Thiothrix biodiversity.</title>
        <authorList>
            <person name="Ravin N.V."/>
            <person name="Smolyakov D."/>
            <person name="Markov N.D."/>
            <person name="Beletsky A.V."/>
            <person name="Mardanov A.V."/>
            <person name="Rudenko T.S."/>
            <person name="Grabovich M.Y."/>
        </authorList>
    </citation>
    <scope>NUCLEOTIDE SEQUENCE</scope>
    <source>
        <strain evidence="2">DNT52</strain>
    </source>
</reference>
<sequence length="202" mass="23992">MKWRQWFDKLSSLEMTKPKRYWQPCPSTALRARVSGLIQIEIQNNNQANIAWRMLRYYQDIRGEHVEPIQQYLLYIGKERCRMPQTIQEPNLSYQYTLVDMHTIDCNALLERNTPDALVLAILCDFKGRPAEAVVREIGTRLRLLLHNDDRRFLDYFSMLEILGQNRDLEQQLKETKNMLTQIDVSRLPSFDILPSLKEHCH</sequence>